<proteinExistence type="predicted"/>
<evidence type="ECO:0000313" key="1">
    <source>
        <dbReference type="EMBL" id="UOM50468.1"/>
    </source>
</evidence>
<dbReference type="EMBL" id="CP094929">
    <property type="protein sequence ID" value="UOM50468.1"/>
    <property type="molecule type" value="Genomic_DNA"/>
</dbReference>
<evidence type="ECO:0000313" key="2">
    <source>
        <dbReference type="Proteomes" id="UP000829708"/>
    </source>
</evidence>
<dbReference type="RefSeq" id="WP_244771859.1">
    <property type="nucleotide sequence ID" value="NZ_CP094929.1"/>
</dbReference>
<protein>
    <submittedName>
        <fullName evidence="1">Uncharacterized protein</fullName>
    </submittedName>
</protein>
<gene>
    <name evidence="1" type="ORF">MUG09_12975</name>
</gene>
<dbReference type="Proteomes" id="UP000829708">
    <property type="component" value="Chromosome"/>
</dbReference>
<dbReference type="InterPro" id="IPR008928">
    <property type="entry name" value="6-hairpin_glycosidase_sf"/>
</dbReference>
<sequence>MERYHQYLIEGAEQRIQYFLKYQTVNVNDRNFGGIGMYEKNYPQAKSTIYRMTPALCCYVNPTSSYFENQELLERIYLALRYIMSKQRESGCFDLENCNFDSAPDTAFCVKRLLPLYRIVEGYPALNTESVLVMLRQIIEKALEGISNGGFHTPNHRWAIASILADGSKLLDMPKYMDKAKEYLAEGIDCNEFGEYSERSAITYNAVNNAAMLTLYQATGDEKFLDYVRRNLKMMLTYMEDDGSIFSENSTRQDKGAKAYGRDYFYQFLYVAARDTDPIYGKAAKRILDDNKRMNLRKAPDCLHYIMLDEKMYNYTFTDSGFLDSYEKHYKSSGLVRFKQGKMSYSLVENSPKALFFNTGSFGFYLRGSIGYFDKRHILLNELSRTQDGYKSTFHADGWYYLPLKKVDREIINFFEVDNSQRDKIIKNTIDIDIEVINRQNGFDISFTSKGIDEVSVLLEWVIPEGCEVENDAFYCISQPGGAIMVRQGYVKVRNGNDSFSFGPMGVSKYIMKGNYGSEARSESSFTLCTVMTTPFKRIFKVRSL</sequence>
<dbReference type="SUPFAM" id="SSF48208">
    <property type="entry name" value="Six-hairpin glycosidases"/>
    <property type="match status" value="1"/>
</dbReference>
<name>A0ABY4D858_9SPIR</name>
<accession>A0ABY4D858</accession>
<organism evidence="1 2">
    <name type="scientific">Sphaerochaeta associata</name>
    <dbReference type="NCBI Taxonomy" id="1129264"/>
    <lineage>
        <taxon>Bacteria</taxon>
        <taxon>Pseudomonadati</taxon>
        <taxon>Spirochaetota</taxon>
        <taxon>Spirochaetia</taxon>
        <taxon>Spirochaetales</taxon>
        <taxon>Sphaerochaetaceae</taxon>
        <taxon>Sphaerochaeta</taxon>
    </lineage>
</organism>
<keyword evidence="2" id="KW-1185">Reference proteome</keyword>
<reference evidence="2" key="1">
    <citation type="journal article" date="2024" name="J Bioinform Genom">
        <title>Complete genome sequence of the type strain bacterium Sphaerochaeta associata GLS2t (VKM B-2742)t.</title>
        <authorList>
            <person name="Troshina O.Y."/>
            <person name="Tepeeva A.N."/>
            <person name="Arzamasceva V.O."/>
            <person name="Whitman W.B."/>
            <person name="Varghese N."/>
            <person name="Shapiro N."/>
            <person name="Woyke T."/>
            <person name="Kripides N.C."/>
            <person name="Vasilenko O.V."/>
        </authorList>
    </citation>
    <scope>NUCLEOTIDE SEQUENCE [LARGE SCALE GENOMIC DNA]</scope>
    <source>
        <strain evidence="2">GLS2T</strain>
    </source>
</reference>